<dbReference type="PANTHER" id="PTHR14614">
    <property type="entry name" value="HEPATOCELLULAR CARCINOMA-ASSOCIATED ANTIGEN"/>
    <property type="match status" value="1"/>
</dbReference>
<dbReference type="GO" id="GO:0005634">
    <property type="term" value="C:nucleus"/>
    <property type="evidence" value="ECO:0007669"/>
    <property type="project" value="UniProtKB-SubCell"/>
</dbReference>
<evidence type="ECO:0000256" key="1">
    <source>
        <dbReference type="ARBA" id="ARBA00004123"/>
    </source>
</evidence>
<dbReference type="GO" id="GO:0005737">
    <property type="term" value="C:cytoplasm"/>
    <property type="evidence" value="ECO:0007669"/>
    <property type="project" value="UniProtKB-SubCell"/>
</dbReference>
<keyword evidence="8" id="KW-0539">Nucleus</keyword>
<dbReference type="GO" id="GO:0032259">
    <property type="term" value="P:methylation"/>
    <property type="evidence" value="ECO:0007669"/>
    <property type="project" value="UniProtKB-KW"/>
</dbReference>
<comment type="similarity">
    <text evidence="9">Belongs to the methyltransferase superfamily. METTL18 family.</text>
</comment>
<comment type="caution">
    <text evidence="11">The sequence shown here is derived from an EMBL/GenBank/DDBJ whole genome shotgun (WGS) entry which is preliminary data.</text>
</comment>
<evidence type="ECO:0000256" key="10">
    <source>
        <dbReference type="SAM" id="MobiDB-lite"/>
    </source>
</evidence>
<evidence type="ECO:0000256" key="3">
    <source>
        <dbReference type="ARBA" id="ARBA00012533"/>
    </source>
</evidence>
<protein>
    <recommendedName>
        <fullName evidence="3">protein-histidine N-methyltransferase</fullName>
        <ecNumber evidence="3">2.1.1.85</ecNumber>
    </recommendedName>
</protein>
<dbReference type="InterPro" id="IPR019410">
    <property type="entry name" value="Methyltransf_16"/>
</dbReference>
<dbReference type="Proteomes" id="UP001205105">
    <property type="component" value="Unassembled WGS sequence"/>
</dbReference>
<keyword evidence="4" id="KW-0963">Cytoplasm</keyword>
<keyword evidence="5" id="KW-0489">Methyltransferase</keyword>
<dbReference type="SUPFAM" id="SSF53335">
    <property type="entry name" value="S-adenosyl-L-methionine-dependent methyltransferases"/>
    <property type="match status" value="1"/>
</dbReference>
<keyword evidence="12" id="KW-1185">Reference proteome</keyword>
<dbReference type="InterPro" id="IPR029063">
    <property type="entry name" value="SAM-dependent_MTases_sf"/>
</dbReference>
<evidence type="ECO:0000256" key="7">
    <source>
        <dbReference type="ARBA" id="ARBA00022691"/>
    </source>
</evidence>
<feature type="region of interest" description="Disordered" evidence="10">
    <location>
        <begin position="91"/>
        <end position="127"/>
    </location>
</feature>
<name>A0AAD5DYS1_9CHLO</name>
<organism evidence="11 12">
    <name type="scientific">Chlorella ohadii</name>
    <dbReference type="NCBI Taxonomy" id="2649997"/>
    <lineage>
        <taxon>Eukaryota</taxon>
        <taxon>Viridiplantae</taxon>
        <taxon>Chlorophyta</taxon>
        <taxon>core chlorophytes</taxon>
        <taxon>Trebouxiophyceae</taxon>
        <taxon>Chlorellales</taxon>
        <taxon>Chlorellaceae</taxon>
        <taxon>Chlorella clade</taxon>
        <taxon>Chlorella</taxon>
    </lineage>
</organism>
<evidence type="ECO:0000256" key="4">
    <source>
        <dbReference type="ARBA" id="ARBA00022490"/>
    </source>
</evidence>
<dbReference type="AlphaFoldDB" id="A0AAD5DYS1"/>
<evidence type="ECO:0000256" key="6">
    <source>
        <dbReference type="ARBA" id="ARBA00022679"/>
    </source>
</evidence>
<comment type="subcellular location">
    <subcellularLocation>
        <location evidence="2">Cytoplasm</location>
    </subcellularLocation>
    <subcellularLocation>
        <location evidence="1">Nucleus</location>
    </subcellularLocation>
</comment>
<dbReference type="GO" id="GO:0018064">
    <property type="term" value="F:protein-L-histidine N-tele-methyltransferase activity"/>
    <property type="evidence" value="ECO:0007669"/>
    <property type="project" value="UniProtKB-EC"/>
</dbReference>
<keyword evidence="6" id="KW-0808">Transferase</keyword>
<reference evidence="11" key="1">
    <citation type="submission" date="2020-11" db="EMBL/GenBank/DDBJ databases">
        <title>Chlorella ohadii genome sequencing and assembly.</title>
        <authorList>
            <person name="Murik O."/>
            <person name="Treves H."/>
            <person name="Kedem I."/>
            <person name="Shotland Y."/>
            <person name="Kaplan A."/>
        </authorList>
    </citation>
    <scope>NUCLEOTIDE SEQUENCE</scope>
    <source>
        <strain evidence="11">1</strain>
    </source>
</reference>
<feature type="compositionally biased region" description="Low complexity" evidence="10">
    <location>
        <begin position="98"/>
        <end position="127"/>
    </location>
</feature>
<accession>A0AAD5DYS1</accession>
<keyword evidence="7" id="KW-0949">S-adenosyl-L-methionine</keyword>
<sequence length="333" mass="34734">MFRFGFADPKADPKAEAPSDGQGEAPVDHIPAEEVLESEGVVSNAQAASILSDERVEENDLIAGVYEGGFKTWEGGLDLAQFVALQLQRRPAAAGDHQQPAAPQDEAQQQQQQQGQAEEARQEQQWAAQLGPGSRVMELGCGHGLPGLVALWAGAEVHFQDYNRSVLTTLTMQNVAANRSAWATRRQAAAAAAGPAAGPTAAAGAAAAGAAASSSGPLDAAGARYFSGSWDSLPGLLEELGLQHSYDLVLTAETIYSLEAMRSLYRAIKACLRPGSGAALVAAKSYYFGVGGGTAAFTQLVREDGRFSCEQVAVIDDGASNKREILLVAPLPA</sequence>
<evidence type="ECO:0000256" key="9">
    <source>
        <dbReference type="ARBA" id="ARBA00038126"/>
    </source>
</evidence>
<dbReference type="EC" id="2.1.1.85" evidence="3"/>
<feature type="region of interest" description="Disordered" evidence="10">
    <location>
        <begin position="1"/>
        <end position="42"/>
    </location>
</feature>
<evidence type="ECO:0000256" key="8">
    <source>
        <dbReference type="ARBA" id="ARBA00023242"/>
    </source>
</evidence>
<dbReference type="Gene3D" id="3.40.50.150">
    <property type="entry name" value="Vaccinia Virus protein VP39"/>
    <property type="match status" value="1"/>
</dbReference>
<gene>
    <name evidence="11" type="ORF">COHA_001580</name>
</gene>
<dbReference type="PANTHER" id="PTHR14614:SF39">
    <property type="entry name" value="HISTIDINE PROTEIN METHYLTRANSFERASE 1 HOMOLOG"/>
    <property type="match status" value="1"/>
</dbReference>
<evidence type="ECO:0000256" key="5">
    <source>
        <dbReference type="ARBA" id="ARBA00022603"/>
    </source>
</evidence>
<evidence type="ECO:0000256" key="2">
    <source>
        <dbReference type="ARBA" id="ARBA00004496"/>
    </source>
</evidence>
<dbReference type="EMBL" id="JADXDR010000023">
    <property type="protein sequence ID" value="KAI7844933.1"/>
    <property type="molecule type" value="Genomic_DNA"/>
</dbReference>
<evidence type="ECO:0000313" key="12">
    <source>
        <dbReference type="Proteomes" id="UP001205105"/>
    </source>
</evidence>
<proteinExistence type="inferred from homology"/>
<evidence type="ECO:0000313" key="11">
    <source>
        <dbReference type="EMBL" id="KAI7844933.1"/>
    </source>
</evidence>